<name>A0A4Q9GYM9_9MICO</name>
<evidence type="ECO:0000313" key="8">
    <source>
        <dbReference type="EMBL" id="TBN57893.1"/>
    </source>
</evidence>
<dbReference type="SMART" id="SM00448">
    <property type="entry name" value="REC"/>
    <property type="match status" value="1"/>
</dbReference>
<dbReference type="PRINTS" id="PR00038">
    <property type="entry name" value="HTHLUXR"/>
</dbReference>
<dbReference type="Proteomes" id="UP000294194">
    <property type="component" value="Unassembled WGS sequence"/>
</dbReference>
<dbReference type="InterPro" id="IPR000792">
    <property type="entry name" value="Tscrpt_reg_LuxR_C"/>
</dbReference>
<dbReference type="AlphaFoldDB" id="A0A4Q9GYM9"/>
<evidence type="ECO:0000256" key="1">
    <source>
        <dbReference type="ARBA" id="ARBA00022553"/>
    </source>
</evidence>
<dbReference type="GO" id="GO:0000160">
    <property type="term" value="P:phosphorelay signal transduction system"/>
    <property type="evidence" value="ECO:0007669"/>
    <property type="project" value="InterPro"/>
</dbReference>
<dbReference type="InterPro" id="IPR039420">
    <property type="entry name" value="WalR-like"/>
</dbReference>
<keyword evidence="3" id="KW-0238">DNA-binding</keyword>
<comment type="caution">
    <text evidence="8">The sequence shown here is derived from an EMBL/GenBank/DDBJ whole genome shotgun (WGS) entry which is preliminary data.</text>
</comment>
<dbReference type="Pfam" id="PF00196">
    <property type="entry name" value="GerE"/>
    <property type="match status" value="1"/>
</dbReference>
<dbReference type="CDD" id="cd17535">
    <property type="entry name" value="REC_NarL-like"/>
    <property type="match status" value="1"/>
</dbReference>
<sequence>MSAIRVVLVDDQALFREGVGVIISAQSDMEVVGTAGDGAQALTVIEATRPDVVLMDIRMPVMDGVEATRQLFERNPDQAPRVIVLTTFNLDLAAATAMRFGASGFLLKDSTPDFLCAAVRAVHSGSSVIAPADLAELFAPRTAAPTPAPATYETLSARERTVFQSAARGLSNSEIAEEFFLSLHTVKSHISTILGKLGLRDRVQLVIFAHDHALLE</sequence>
<dbReference type="SUPFAM" id="SSF52172">
    <property type="entry name" value="CheY-like"/>
    <property type="match status" value="1"/>
</dbReference>
<dbReference type="SUPFAM" id="SSF46894">
    <property type="entry name" value="C-terminal effector domain of the bipartite response regulators"/>
    <property type="match status" value="1"/>
</dbReference>
<dbReference type="Gene3D" id="3.40.50.2300">
    <property type="match status" value="1"/>
</dbReference>
<dbReference type="GO" id="GO:0003677">
    <property type="term" value="F:DNA binding"/>
    <property type="evidence" value="ECO:0007669"/>
    <property type="project" value="UniProtKB-KW"/>
</dbReference>
<keyword evidence="4" id="KW-0804">Transcription</keyword>
<dbReference type="PROSITE" id="PS50043">
    <property type="entry name" value="HTH_LUXR_2"/>
    <property type="match status" value="1"/>
</dbReference>
<proteinExistence type="predicted"/>
<evidence type="ECO:0000313" key="9">
    <source>
        <dbReference type="Proteomes" id="UP000294194"/>
    </source>
</evidence>
<organism evidence="8 9">
    <name type="scientific">Glaciihabitans arcticus</name>
    <dbReference type="NCBI Taxonomy" id="2668039"/>
    <lineage>
        <taxon>Bacteria</taxon>
        <taxon>Bacillati</taxon>
        <taxon>Actinomycetota</taxon>
        <taxon>Actinomycetes</taxon>
        <taxon>Micrococcales</taxon>
        <taxon>Microbacteriaceae</taxon>
        <taxon>Glaciihabitans</taxon>
    </lineage>
</organism>
<dbReference type="SMART" id="SM00421">
    <property type="entry name" value="HTH_LUXR"/>
    <property type="match status" value="1"/>
</dbReference>
<evidence type="ECO:0000259" key="7">
    <source>
        <dbReference type="PROSITE" id="PS50110"/>
    </source>
</evidence>
<accession>A0A4Q9GYM9</accession>
<keyword evidence="1 5" id="KW-0597">Phosphoprotein</keyword>
<evidence type="ECO:0000256" key="2">
    <source>
        <dbReference type="ARBA" id="ARBA00023015"/>
    </source>
</evidence>
<evidence type="ECO:0000256" key="3">
    <source>
        <dbReference type="ARBA" id="ARBA00023125"/>
    </source>
</evidence>
<dbReference type="EMBL" id="SISG01000001">
    <property type="protein sequence ID" value="TBN57893.1"/>
    <property type="molecule type" value="Genomic_DNA"/>
</dbReference>
<feature type="domain" description="Response regulatory" evidence="7">
    <location>
        <begin position="5"/>
        <end position="123"/>
    </location>
</feature>
<dbReference type="PANTHER" id="PTHR43214:SF24">
    <property type="entry name" value="TRANSCRIPTIONAL REGULATORY PROTEIN NARL-RELATED"/>
    <property type="match status" value="1"/>
</dbReference>
<dbReference type="Pfam" id="PF00072">
    <property type="entry name" value="Response_reg"/>
    <property type="match status" value="1"/>
</dbReference>
<feature type="modified residue" description="4-aspartylphosphate" evidence="5">
    <location>
        <position position="56"/>
    </location>
</feature>
<reference evidence="9" key="1">
    <citation type="submission" date="2019-02" db="EMBL/GenBank/DDBJ databases">
        <title>Glaciihabitans arcticus sp. nov., a psychrotolerant bacterium isolated from polar soil.</title>
        <authorList>
            <person name="Dahal R.H."/>
        </authorList>
    </citation>
    <scope>NUCLEOTIDE SEQUENCE [LARGE SCALE GENOMIC DNA]</scope>
    <source>
        <strain evidence="9">RP-3-7</strain>
    </source>
</reference>
<gene>
    <name evidence="8" type="ORF">EYE40_11085</name>
</gene>
<protein>
    <submittedName>
        <fullName evidence="8">Response regulator transcription factor</fullName>
    </submittedName>
</protein>
<dbReference type="GO" id="GO:0006355">
    <property type="term" value="P:regulation of DNA-templated transcription"/>
    <property type="evidence" value="ECO:0007669"/>
    <property type="project" value="InterPro"/>
</dbReference>
<feature type="domain" description="HTH luxR-type" evidence="6">
    <location>
        <begin position="148"/>
        <end position="213"/>
    </location>
</feature>
<dbReference type="PROSITE" id="PS50110">
    <property type="entry name" value="RESPONSE_REGULATORY"/>
    <property type="match status" value="1"/>
</dbReference>
<dbReference type="RefSeq" id="WP_130982002.1">
    <property type="nucleotide sequence ID" value="NZ_SISG01000001.1"/>
</dbReference>
<evidence type="ECO:0000256" key="4">
    <source>
        <dbReference type="ARBA" id="ARBA00023163"/>
    </source>
</evidence>
<evidence type="ECO:0000256" key="5">
    <source>
        <dbReference type="PROSITE-ProRule" id="PRU00169"/>
    </source>
</evidence>
<keyword evidence="9" id="KW-1185">Reference proteome</keyword>
<dbReference type="InterPro" id="IPR011006">
    <property type="entry name" value="CheY-like_superfamily"/>
</dbReference>
<evidence type="ECO:0000259" key="6">
    <source>
        <dbReference type="PROSITE" id="PS50043"/>
    </source>
</evidence>
<keyword evidence="2" id="KW-0805">Transcription regulation</keyword>
<dbReference type="InterPro" id="IPR058245">
    <property type="entry name" value="NreC/VraR/RcsB-like_REC"/>
</dbReference>
<dbReference type="PANTHER" id="PTHR43214">
    <property type="entry name" value="TWO-COMPONENT RESPONSE REGULATOR"/>
    <property type="match status" value="1"/>
</dbReference>
<dbReference type="InterPro" id="IPR016032">
    <property type="entry name" value="Sig_transdc_resp-reg_C-effctor"/>
</dbReference>
<dbReference type="CDD" id="cd06170">
    <property type="entry name" value="LuxR_C_like"/>
    <property type="match status" value="1"/>
</dbReference>
<dbReference type="InterPro" id="IPR001789">
    <property type="entry name" value="Sig_transdc_resp-reg_receiver"/>
</dbReference>